<evidence type="ECO:0000256" key="1">
    <source>
        <dbReference type="ARBA" id="ARBA00004123"/>
    </source>
</evidence>
<dbReference type="CTD" id="126382"/>
<evidence type="ECO:0000313" key="6">
    <source>
        <dbReference type="RefSeq" id="XP_025027156.1"/>
    </source>
</evidence>
<evidence type="ECO:0000256" key="4">
    <source>
        <dbReference type="ARBA" id="ARBA00023242"/>
    </source>
</evidence>
<keyword evidence="5" id="KW-1185">Reference proteome</keyword>
<dbReference type="RefSeq" id="XP_025027157.1">
    <property type="nucleotide sequence ID" value="XM_025171389.1"/>
</dbReference>
<accession>A0A9F5MWN7</accession>
<sequence length="140" mass="15726">MALSSLICSETISRVSSVLNREVKQFGKKYMFDGNEETSWNSDQGATQWLTVEFPQTVQASQIQIQFQGGFASRKCILQGGQKGGDLSTVAEFYPEDNNSLQSFPFKAEPLDKLKITFQNSSDFFGRIIVYHLNILGQKL</sequence>
<comment type="subcellular location">
    <subcellularLocation>
        <location evidence="1">Nucleus</location>
    </subcellularLocation>
</comment>
<dbReference type="GeneID" id="103057203"/>
<evidence type="ECO:0000313" key="7">
    <source>
        <dbReference type="RefSeq" id="XP_025027157.1"/>
    </source>
</evidence>
<dbReference type="FunFam" id="2.60.120.260:FF:000070">
    <property type="entry name" value="Nuclear receptor 2C2-associated protein"/>
    <property type="match status" value="1"/>
</dbReference>
<dbReference type="OMA" id="FFGRITV"/>
<dbReference type="KEGG" id="pbi:103057203"/>
<evidence type="ECO:0000313" key="5">
    <source>
        <dbReference type="Proteomes" id="UP000695026"/>
    </source>
</evidence>
<dbReference type="OrthoDB" id="10052260at2759"/>
<dbReference type="RefSeq" id="XP_025027156.1">
    <property type="nucleotide sequence ID" value="XM_025171388.1"/>
</dbReference>
<evidence type="ECO:0000256" key="2">
    <source>
        <dbReference type="ARBA" id="ARBA00009556"/>
    </source>
</evidence>
<proteinExistence type="inferred from homology"/>
<dbReference type="Pfam" id="PF22633">
    <property type="entry name" value="F5_F8_type_C_2"/>
    <property type="match status" value="1"/>
</dbReference>
<protein>
    <recommendedName>
        <fullName evidence="3">Nuclear receptor 2C2-associated protein</fullName>
    </recommendedName>
</protein>
<dbReference type="InterPro" id="IPR008979">
    <property type="entry name" value="Galactose-bd-like_sf"/>
</dbReference>
<reference evidence="6 7" key="1">
    <citation type="submission" date="2025-04" db="UniProtKB">
        <authorList>
            <consortium name="RefSeq"/>
        </authorList>
    </citation>
    <scope>IDENTIFICATION</scope>
    <source>
        <tissue evidence="6 7">Liver</tissue>
    </source>
</reference>
<keyword evidence="6 7" id="KW-0675">Receptor</keyword>
<organism evidence="5 6">
    <name type="scientific">Python bivittatus</name>
    <name type="common">Burmese python</name>
    <name type="synonym">Python molurus bivittatus</name>
    <dbReference type="NCBI Taxonomy" id="176946"/>
    <lineage>
        <taxon>Eukaryota</taxon>
        <taxon>Metazoa</taxon>
        <taxon>Chordata</taxon>
        <taxon>Craniata</taxon>
        <taxon>Vertebrata</taxon>
        <taxon>Euteleostomi</taxon>
        <taxon>Lepidosauria</taxon>
        <taxon>Squamata</taxon>
        <taxon>Bifurcata</taxon>
        <taxon>Unidentata</taxon>
        <taxon>Episquamata</taxon>
        <taxon>Toxicofera</taxon>
        <taxon>Serpentes</taxon>
        <taxon>Henophidia</taxon>
        <taxon>Pythonidae</taxon>
        <taxon>Python</taxon>
    </lineage>
</organism>
<keyword evidence="4" id="KW-0539">Nucleus</keyword>
<gene>
    <name evidence="6 7" type="primary">NR2C2AP</name>
</gene>
<dbReference type="GO" id="GO:0005634">
    <property type="term" value="C:nucleus"/>
    <property type="evidence" value="ECO:0007669"/>
    <property type="project" value="UniProtKB-SubCell"/>
</dbReference>
<dbReference type="AlphaFoldDB" id="A0A9F5MWN7"/>
<dbReference type="Proteomes" id="UP000695026">
    <property type="component" value="Unplaced"/>
</dbReference>
<evidence type="ECO:0000256" key="3">
    <source>
        <dbReference type="ARBA" id="ARBA00019956"/>
    </source>
</evidence>
<dbReference type="Gene3D" id="2.60.120.260">
    <property type="entry name" value="Galactose-binding domain-like"/>
    <property type="match status" value="1"/>
</dbReference>
<dbReference type="SUPFAM" id="SSF49785">
    <property type="entry name" value="Galactose-binding domain-like"/>
    <property type="match status" value="1"/>
</dbReference>
<comment type="similarity">
    <text evidence="2">Belongs to the NR2C2AP family.</text>
</comment>
<name>A0A9F5MWN7_PYTBI</name>